<dbReference type="Pfam" id="PF00109">
    <property type="entry name" value="ketoacyl-synt"/>
    <property type="match status" value="1"/>
</dbReference>
<feature type="domain" description="Ketosynthase family 3 (KS3)" evidence="4">
    <location>
        <begin position="2"/>
        <end position="414"/>
    </location>
</feature>
<dbReference type="InterPro" id="IPR016039">
    <property type="entry name" value="Thiolase-like"/>
</dbReference>
<dbReference type="InterPro" id="IPR014031">
    <property type="entry name" value="Ketoacyl_synth_C"/>
</dbReference>
<dbReference type="InterPro" id="IPR018201">
    <property type="entry name" value="Ketoacyl_synth_AS"/>
</dbReference>
<dbReference type="Proteomes" id="UP000002432">
    <property type="component" value="Chromosome"/>
</dbReference>
<evidence type="ECO:0000313" key="6">
    <source>
        <dbReference type="Proteomes" id="UP000002432"/>
    </source>
</evidence>
<reference evidence="5 6" key="1">
    <citation type="journal article" date="2009" name="Appl. Environ. Microbiol.">
        <title>Three genomes from the phylum Acidobacteria provide insight into the lifestyles of these microorganisms in soils.</title>
        <authorList>
            <person name="Ward N.L."/>
            <person name="Challacombe J.F."/>
            <person name="Janssen P.H."/>
            <person name="Henrissat B."/>
            <person name="Coutinho P.M."/>
            <person name="Wu M."/>
            <person name="Xie G."/>
            <person name="Haft D.H."/>
            <person name="Sait M."/>
            <person name="Badger J."/>
            <person name="Barabote R.D."/>
            <person name="Bradley B."/>
            <person name="Brettin T.S."/>
            <person name="Brinkac L.M."/>
            <person name="Bruce D."/>
            <person name="Creasy T."/>
            <person name="Daugherty S.C."/>
            <person name="Davidsen T.M."/>
            <person name="DeBoy R.T."/>
            <person name="Detter J.C."/>
            <person name="Dodson R.J."/>
            <person name="Durkin A.S."/>
            <person name="Ganapathy A."/>
            <person name="Gwinn-Giglio M."/>
            <person name="Han C.S."/>
            <person name="Khouri H."/>
            <person name="Kiss H."/>
            <person name="Kothari S.P."/>
            <person name="Madupu R."/>
            <person name="Nelson K.E."/>
            <person name="Nelson W.C."/>
            <person name="Paulsen I."/>
            <person name="Penn K."/>
            <person name="Ren Q."/>
            <person name="Rosovitz M.J."/>
            <person name="Selengut J.D."/>
            <person name="Shrivastava S."/>
            <person name="Sullivan S.A."/>
            <person name="Tapia R."/>
            <person name="Thompson L.S."/>
            <person name="Watkins K.L."/>
            <person name="Yang Q."/>
            <person name="Yu C."/>
            <person name="Zafar N."/>
            <person name="Zhou L."/>
            <person name="Kuske C.R."/>
        </authorList>
    </citation>
    <scope>NUCLEOTIDE SEQUENCE [LARGE SCALE GENOMIC DNA]</scope>
    <source>
        <strain evidence="5 6">Ellin345</strain>
    </source>
</reference>
<dbReference type="AlphaFoldDB" id="Q1IP29"/>
<dbReference type="Gene3D" id="3.40.47.10">
    <property type="match status" value="1"/>
</dbReference>
<dbReference type="InterPro" id="IPR020841">
    <property type="entry name" value="PKS_Beta-ketoAc_synthase_dom"/>
</dbReference>
<keyword evidence="2 3" id="KW-0808">Transferase</keyword>
<dbReference type="InterPro" id="IPR000794">
    <property type="entry name" value="Beta-ketoacyl_synthase"/>
</dbReference>
<protein>
    <submittedName>
        <fullName evidence="5">Beta-ketoacyl synthase</fullName>
    </submittedName>
</protein>
<dbReference type="EMBL" id="CP000360">
    <property type="protein sequence ID" value="ABF41371.1"/>
    <property type="molecule type" value="Genomic_DNA"/>
</dbReference>
<dbReference type="SMART" id="SM00825">
    <property type="entry name" value="PKS_KS"/>
    <property type="match status" value="1"/>
</dbReference>
<dbReference type="STRING" id="204669.Acid345_2370"/>
<dbReference type="NCBIfam" id="NF005589">
    <property type="entry name" value="PRK07314.1"/>
    <property type="match status" value="1"/>
</dbReference>
<dbReference type="PROSITE" id="PS52004">
    <property type="entry name" value="KS3_2"/>
    <property type="match status" value="1"/>
</dbReference>
<evidence type="ECO:0000256" key="1">
    <source>
        <dbReference type="ARBA" id="ARBA00008467"/>
    </source>
</evidence>
<dbReference type="RefSeq" id="WP_011523172.1">
    <property type="nucleotide sequence ID" value="NC_008009.1"/>
</dbReference>
<dbReference type="EnsemblBacteria" id="ABF41371">
    <property type="protein sequence ID" value="ABF41371"/>
    <property type="gene ID" value="Acid345_2370"/>
</dbReference>
<dbReference type="FunFam" id="3.40.47.10:FF:000018">
    <property type="entry name" value="3-oxoacyl-[acyl-carrier-protein] synthase 2"/>
    <property type="match status" value="1"/>
</dbReference>
<sequence length="416" mass="44740">MDKRVVITGMGVVSPNGIGRDAFCRAILDGKSGVKKISRFDASKLPVRIAGEITDFDESQWIDPHERKHVGRAVPLAFAASAEALQQAGLDPEAMSLDDKRKIGVVLGTGGGAQDYSEEQYRLYFEGKIKQVSLFSIPSGTMGTMSSEISMRFGFRGMSHVVTCGCTSSTDAIAYAAMQIRTGQVPMMLTGGVDSPLAPGIMKGFCLMKIMTQSWNDDPERASRPFSADRDGFVLAEGAWMFILEDYDHARARGATPLAEIAGYASTCEAFHRVRLQECGEEPARTIVLAMENAGIAPEQVDYANLHGTSTQLNDRIETRALKLALGDHAAKIPMSSLKSQIGHPQGASGAAGIAATLVAMRHGEIPPTINIERADPDCDLDYTPHAGRKHGVEYAVCNCIAFGSKNSALVLRNLE</sequence>
<evidence type="ECO:0000256" key="3">
    <source>
        <dbReference type="RuleBase" id="RU003694"/>
    </source>
</evidence>
<dbReference type="SUPFAM" id="SSF53901">
    <property type="entry name" value="Thiolase-like"/>
    <property type="match status" value="2"/>
</dbReference>
<keyword evidence="6" id="KW-1185">Reference proteome</keyword>
<dbReference type="Pfam" id="PF02801">
    <property type="entry name" value="Ketoacyl-synt_C"/>
    <property type="match status" value="1"/>
</dbReference>
<dbReference type="CDD" id="cd00834">
    <property type="entry name" value="KAS_I_II"/>
    <property type="match status" value="1"/>
</dbReference>
<comment type="similarity">
    <text evidence="1 3">Belongs to the thiolase-like superfamily. Beta-ketoacyl-ACP synthases family.</text>
</comment>
<dbReference type="PROSITE" id="PS00606">
    <property type="entry name" value="KS3_1"/>
    <property type="match status" value="1"/>
</dbReference>
<accession>Q1IP29</accession>
<dbReference type="PANTHER" id="PTHR11712:SF336">
    <property type="entry name" value="3-OXOACYL-[ACYL-CARRIER-PROTEIN] SYNTHASE, MITOCHONDRIAL"/>
    <property type="match status" value="1"/>
</dbReference>
<proteinExistence type="inferred from homology"/>
<dbReference type="KEGG" id="aba:Acid345_2370"/>
<dbReference type="InterPro" id="IPR014030">
    <property type="entry name" value="Ketoacyl_synth_N"/>
</dbReference>
<dbReference type="PANTHER" id="PTHR11712">
    <property type="entry name" value="POLYKETIDE SYNTHASE-RELATED"/>
    <property type="match status" value="1"/>
</dbReference>
<evidence type="ECO:0000256" key="2">
    <source>
        <dbReference type="ARBA" id="ARBA00022679"/>
    </source>
</evidence>
<dbReference type="eggNOG" id="COG0304">
    <property type="taxonomic scope" value="Bacteria"/>
</dbReference>
<dbReference type="GO" id="GO:0006633">
    <property type="term" value="P:fatty acid biosynthetic process"/>
    <property type="evidence" value="ECO:0007669"/>
    <property type="project" value="InterPro"/>
</dbReference>
<evidence type="ECO:0000259" key="4">
    <source>
        <dbReference type="PROSITE" id="PS52004"/>
    </source>
</evidence>
<dbReference type="GO" id="GO:0004315">
    <property type="term" value="F:3-oxoacyl-[acyl-carrier-protein] synthase activity"/>
    <property type="evidence" value="ECO:0007669"/>
    <property type="project" value="InterPro"/>
</dbReference>
<dbReference type="HOGENOM" id="CLU_000022_69_2_0"/>
<gene>
    <name evidence="5" type="ordered locus">Acid345_2370</name>
</gene>
<name>Q1IP29_KORVE</name>
<organism evidence="5 6">
    <name type="scientific">Koribacter versatilis (strain Ellin345)</name>
    <dbReference type="NCBI Taxonomy" id="204669"/>
    <lineage>
        <taxon>Bacteria</taxon>
        <taxon>Pseudomonadati</taxon>
        <taxon>Acidobacteriota</taxon>
        <taxon>Terriglobia</taxon>
        <taxon>Terriglobales</taxon>
        <taxon>Candidatus Korobacteraceae</taxon>
        <taxon>Candidatus Korobacter</taxon>
    </lineage>
</organism>
<evidence type="ECO:0000313" key="5">
    <source>
        <dbReference type="EMBL" id="ABF41371.1"/>
    </source>
</evidence>
<dbReference type="OrthoDB" id="9808669at2"/>